<evidence type="ECO:0000313" key="1">
    <source>
        <dbReference type="EMBL" id="AQQ67155.1"/>
    </source>
</evidence>
<dbReference type="GO" id="GO:0016791">
    <property type="term" value="F:phosphatase activity"/>
    <property type="evidence" value="ECO:0007669"/>
    <property type="project" value="TreeGrafter"/>
</dbReference>
<dbReference type="EMBL" id="CP019650">
    <property type="protein sequence ID" value="AQQ67155.1"/>
    <property type="molecule type" value="Genomic_DNA"/>
</dbReference>
<organism evidence="1 2">
    <name type="scientific">Microbulbifer agarilyticus</name>
    <dbReference type="NCBI Taxonomy" id="260552"/>
    <lineage>
        <taxon>Bacteria</taxon>
        <taxon>Pseudomonadati</taxon>
        <taxon>Pseudomonadota</taxon>
        <taxon>Gammaproteobacteria</taxon>
        <taxon>Cellvibrionales</taxon>
        <taxon>Microbulbiferaceae</taxon>
        <taxon>Microbulbifer</taxon>
    </lineage>
</organism>
<dbReference type="SUPFAM" id="SSF53254">
    <property type="entry name" value="Phosphoglycerate mutase-like"/>
    <property type="match status" value="1"/>
</dbReference>
<sequence>MHEIVLIRHGEAAKSPTDGDPGLTALGHQQAEQLADHLNARYPGGQGVRLMSSPKSRARQTAEPVASLWQKPLEPLNDVIEIPSPEGISLAQRGDWIQAFLMSSWGDLTATQHAWRNGIISALKSIESRPAQTTSPVETTLVFCHFMVINAVIAEIRQDMRIAQFRPDYTSQTRLSLDDDVLTIVELGQERHAPHPIQ</sequence>
<dbReference type="SMART" id="SM00855">
    <property type="entry name" value="PGAM"/>
    <property type="match status" value="1"/>
</dbReference>
<proteinExistence type="predicted"/>
<dbReference type="eggNOG" id="COG0406">
    <property type="taxonomic scope" value="Bacteria"/>
</dbReference>
<gene>
    <name evidence="1" type="ORF">Mag101_05510</name>
</gene>
<dbReference type="Proteomes" id="UP000188219">
    <property type="component" value="Chromosome"/>
</dbReference>
<dbReference type="PANTHER" id="PTHR48100">
    <property type="entry name" value="BROAD-SPECIFICITY PHOSPHATASE YOR283W-RELATED"/>
    <property type="match status" value="1"/>
</dbReference>
<dbReference type="KEGG" id="maga:Mag101_05510"/>
<reference evidence="1" key="1">
    <citation type="submission" date="2017-02" db="EMBL/GenBank/DDBJ databases">
        <title>Genome of Microbulbifer agarilyticus GP101.</title>
        <authorList>
            <person name="Jung J."/>
            <person name="Bae S.S."/>
            <person name="Baek K."/>
        </authorList>
    </citation>
    <scope>NUCLEOTIDE SEQUENCE [LARGE SCALE GENOMIC DNA]</scope>
    <source>
        <strain evidence="1">GP101</strain>
    </source>
</reference>
<dbReference type="AlphaFoldDB" id="A0A1Q2M344"/>
<keyword evidence="2" id="KW-1185">Reference proteome</keyword>
<protein>
    <recommendedName>
        <fullName evidence="3">Histidine phosphatase family protein</fullName>
    </recommendedName>
</protein>
<dbReference type="Gene3D" id="3.40.50.1240">
    <property type="entry name" value="Phosphoglycerate mutase-like"/>
    <property type="match status" value="1"/>
</dbReference>
<dbReference type="InterPro" id="IPR050275">
    <property type="entry name" value="PGM_Phosphatase"/>
</dbReference>
<dbReference type="CDD" id="cd07040">
    <property type="entry name" value="HP"/>
    <property type="match status" value="1"/>
</dbReference>
<dbReference type="RefSeq" id="WP_198040101.1">
    <property type="nucleotide sequence ID" value="NZ_CP019650.1"/>
</dbReference>
<accession>A0A1Q2M344</accession>
<evidence type="ECO:0008006" key="3">
    <source>
        <dbReference type="Google" id="ProtNLM"/>
    </source>
</evidence>
<dbReference type="STRING" id="260552.Mag101_05510"/>
<name>A0A1Q2M344_9GAMM</name>
<dbReference type="InterPro" id="IPR029033">
    <property type="entry name" value="His_PPase_superfam"/>
</dbReference>
<dbReference type="InterPro" id="IPR013078">
    <property type="entry name" value="His_Pase_superF_clade-1"/>
</dbReference>
<evidence type="ECO:0000313" key="2">
    <source>
        <dbReference type="Proteomes" id="UP000188219"/>
    </source>
</evidence>
<dbReference type="Pfam" id="PF00300">
    <property type="entry name" value="His_Phos_1"/>
    <property type="match status" value="1"/>
</dbReference>